<proteinExistence type="predicted"/>
<organism evidence="2 3">
    <name type="scientific">Streptomyces flaveus</name>
    <dbReference type="NCBI Taxonomy" id="66370"/>
    <lineage>
        <taxon>Bacteria</taxon>
        <taxon>Bacillati</taxon>
        <taxon>Actinomycetota</taxon>
        <taxon>Actinomycetes</taxon>
        <taxon>Kitasatosporales</taxon>
        <taxon>Streptomycetaceae</taxon>
        <taxon>Streptomyces</taxon>
        <taxon>Streptomyces aurantiacus group</taxon>
    </lineage>
</organism>
<protein>
    <recommendedName>
        <fullName evidence="4">Transposase</fullName>
    </recommendedName>
</protein>
<dbReference type="PANTHER" id="PTHR35004">
    <property type="entry name" value="TRANSPOSASE RV3428C-RELATED"/>
    <property type="match status" value="1"/>
</dbReference>
<reference evidence="2" key="1">
    <citation type="journal article" date="2014" name="Int. J. Syst. Evol. Microbiol.">
        <title>Complete genome sequence of Corynebacterium casei LMG S-19264T (=DSM 44701T), isolated from a smear-ripened cheese.</title>
        <authorList>
            <consortium name="US DOE Joint Genome Institute (JGI-PGF)"/>
            <person name="Walter F."/>
            <person name="Albersmeier A."/>
            <person name="Kalinowski J."/>
            <person name="Ruckert C."/>
        </authorList>
    </citation>
    <scope>NUCLEOTIDE SEQUENCE</scope>
    <source>
        <strain evidence="2">JCM 3035</strain>
    </source>
</reference>
<evidence type="ECO:0008006" key="4">
    <source>
        <dbReference type="Google" id="ProtNLM"/>
    </source>
</evidence>
<reference evidence="2" key="2">
    <citation type="submission" date="2020-09" db="EMBL/GenBank/DDBJ databases">
        <authorList>
            <person name="Sun Q."/>
            <person name="Ohkuma M."/>
        </authorList>
    </citation>
    <scope>NUCLEOTIDE SEQUENCE</scope>
    <source>
        <strain evidence="2">JCM 3035</strain>
    </source>
</reference>
<name>A0A917QUP3_9ACTN</name>
<evidence type="ECO:0000313" key="2">
    <source>
        <dbReference type="EMBL" id="GGK69070.1"/>
    </source>
</evidence>
<comment type="caution">
    <text evidence="2">The sequence shown here is derived from an EMBL/GenBank/DDBJ whole genome shotgun (WGS) entry which is preliminary data.</text>
</comment>
<feature type="compositionally biased region" description="Basic and acidic residues" evidence="1">
    <location>
        <begin position="184"/>
        <end position="196"/>
    </location>
</feature>
<evidence type="ECO:0000313" key="3">
    <source>
        <dbReference type="Proteomes" id="UP000637788"/>
    </source>
</evidence>
<feature type="region of interest" description="Disordered" evidence="1">
    <location>
        <begin position="174"/>
        <end position="197"/>
    </location>
</feature>
<dbReference type="Proteomes" id="UP000637788">
    <property type="component" value="Unassembled WGS sequence"/>
</dbReference>
<keyword evidence="3" id="KW-1185">Reference proteome</keyword>
<evidence type="ECO:0000256" key="1">
    <source>
        <dbReference type="SAM" id="MobiDB-lite"/>
    </source>
</evidence>
<gene>
    <name evidence="2" type="ORF">GCM10010094_32700</name>
</gene>
<dbReference type="AlphaFoldDB" id="A0A917QUP3"/>
<sequence>MPKIEEWVDRSQRTVRADKLHERLQLLGSTGYERTTRRAVARAKGTVAGRPPSYFRPWIAEPGLWLQFDWGWGPKVPSPGGGSERETLLFCAWPAWSRFRVVIPVWDRTPPTVISCIDSTLRAIGGASTYLLTDNEKTMTIDRVTGIAVRHPQVVAAGRHYGLQVHTCVPFDPESKWGQRGHRPYREDGPDPDLREPAGAAQQLRLTPRGLRDLLAAGQHPRPPRDRQGTGLRARRSNAPACTRCPSRPQLGPGGNLFGSGGNQYCNGACPSPRPHRYLTHSQRLVQTWDLRPPGFSL</sequence>
<feature type="region of interest" description="Disordered" evidence="1">
    <location>
        <begin position="215"/>
        <end position="255"/>
    </location>
</feature>
<dbReference type="PANTHER" id="PTHR35004:SF7">
    <property type="entry name" value="INTEGRASE PROTEIN"/>
    <property type="match status" value="1"/>
</dbReference>
<dbReference type="EMBL" id="BMPQ01000006">
    <property type="protein sequence ID" value="GGK69070.1"/>
    <property type="molecule type" value="Genomic_DNA"/>
</dbReference>
<accession>A0A917QUP3</accession>